<dbReference type="GO" id="GO:0006564">
    <property type="term" value="P:L-serine biosynthetic process"/>
    <property type="evidence" value="ECO:0007669"/>
    <property type="project" value="UniProtKB-KW"/>
</dbReference>
<proteinExistence type="inferred from homology"/>
<dbReference type="PANTHER" id="PTHR43344:SF2">
    <property type="entry name" value="PHOSPHOSERINE PHOSPHATASE"/>
    <property type="match status" value="1"/>
</dbReference>
<dbReference type="InterPro" id="IPR023214">
    <property type="entry name" value="HAD_sf"/>
</dbReference>
<dbReference type="InterPro" id="IPR004469">
    <property type="entry name" value="PSP"/>
</dbReference>
<gene>
    <name evidence="12" type="ORF">F444_14695</name>
</gene>
<dbReference type="Proteomes" id="UP000028582">
    <property type="component" value="Unassembled WGS sequence"/>
</dbReference>
<keyword evidence="5" id="KW-0028">Amino-acid biosynthesis</keyword>
<keyword evidence="7" id="KW-0378">Hydrolase</keyword>
<comment type="cofactor">
    <cofactor evidence="1">
        <name>Mg(2+)</name>
        <dbReference type="ChEBI" id="CHEBI:18420"/>
    </cofactor>
</comment>
<evidence type="ECO:0000256" key="9">
    <source>
        <dbReference type="ARBA" id="ARBA00023299"/>
    </source>
</evidence>
<dbReference type="GO" id="GO:0036424">
    <property type="term" value="F:L-phosphoserine phosphatase activity"/>
    <property type="evidence" value="ECO:0007669"/>
    <property type="project" value="InterPro"/>
</dbReference>
<comment type="similarity">
    <text evidence="3">Belongs to the HAD-like hydrolase superfamily. SerB family.</text>
</comment>
<accession>A0A080ZP67</accession>
<dbReference type="OrthoDB" id="27226at2759"/>
<reference evidence="12 13" key="1">
    <citation type="submission" date="2013-11" db="EMBL/GenBank/DDBJ databases">
        <title>The Genome Sequence of Phytophthora parasitica P1976.</title>
        <authorList>
            <consortium name="The Broad Institute Genomics Platform"/>
            <person name="Russ C."/>
            <person name="Tyler B."/>
            <person name="Panabieres F."/>
            <person name="Shan W."/>
            <person name="Tripathy S."/>
            <person name="Grunwald N."/>
            <person name="Machado M."/>
            <person name="Johnson C.S."/>
            <person name="Walker B."/>
            <person name="Young S."/>
            <person name="Zeng Q."/>
            <person name="Gargeya S."/>
            <person name="Fitzgerald M."/>
            <person name="Haas B."/>
            <person name="Abouelleil A."/>
            <person name="Allen A.W."/>
            <person name="Alvarado L."/>
            <person name="Arachchi H.M."/>
            <person name="Berlin A.M."/>
            <person name="Chapman S.B."/>
            <person name="Gainer-Dewar J."/>
            <person name="Goldberg J."/>
            <person name="Griggs A."/>
            <person name="Gujja S."/>
            <person name="Hansen M."/>
            <person name="Howarth C."/>
            <person name="Imamovic A."/>
            <person name="Ireland A."/>
            <person name="Larimer J."/>
            <person name="McCowan C."/>
            <person name="Murphy C."/>
            <person name="Pearson M."/>
            <person name="Poon T.W."/>
            <person name="Priest M."/>
            <person name="Roberts A."/>
            <person name="Saif S."/>
            <person name="Shea T."/>
            <person name="Sisk P."/>
            <person name="Sykes S."/>
            <person name="Wortman J."/>
            <person name="Nusbaum C."/>
            <person name="Birren B."/>
        </authorList>
    </citation>
    <scope>NUCLEOTIDE SEQUENCE [LARGE SCALE GENOMIC DNA]</scope>
    <source>
        <strain evidence="12 13">P1976</strain>
    </source>
</reference>
<evidence type="ECO:0000256" key="3">
    <source>
        <dbReference type="ARBA" id="ARBA00009184"/>
    </source>
</evidence>
<dbReference type="CDD" id="cd04309">
    <property type="entry name" value="HAD_PSP_eu"/>
    <property type="match status" value="1"/>
</dbReference>
<dbReference type="Gene3D" id="1.10.150.210">
    <property type="entry name" value="Phosphoserine phosphatase, domain 2"/>
    <property type="match status" value="1"/>
</dbReference>
<evidence type="ECO:0000256" key="5">
    <source>
        <dbReference type="ARBA" id="ARBA00022605"/>
    </source>
</evidence>
<dbReference type="InterPro" id="IPR050582">
    <property type="entry name" value="HAD-like_SerB"/>
</dbReference>
<keyword evidence="8" id="KW-0460">Magnesium</keyword>
<feature type="active site" description="Proton donor" evidence="11">
    <location>
        <position position="61"/>
    </location>
</feature>
<dbReference type="FunFam" id="1.10.150.210:FF:000003">
    <property type="entry name" value="Phosphoserine phosphatase SerB"/>
    <property type="match status" value="1"/>
</dbReference>
<evidence type="ECO:0000256" key="10">
    <source>
        <dbReference type="ARBA" id="ARBA00031693"/>
    </source>
</evidence>
<evidence type="ECO:0000256" key="1">
    <source>
        <dbReference type="ARBA" id="ARBA00001946"/>
    </source>
</evidence>
<dbReference type="Pfam" id="PF00702">
    <property type="entry name" value="Hydrolase"/>
    <property type="match status" value="1"/>
</dbReference>
<protein>
    <recommendedName>
        <fullName evidence="4">phosphoserine phosphatase</fullName>
        <ecNumber evidence="4">3.1.3.3</ecNumber>
    </recommendedName>
    <alternativeName>
        <fullName evidence="10">O-phosphoserine phosphohydrolase</fullName>
    </alternativeName>
</protein>
<evidence type="ECO:0000313" key="12">
    <source>
        <dbReference type="EMBL" id="ETO68428.1"/>
    </source>
</evidence>
<dbReference type="NCBIfam" id="TIGR01488">
    <property type="entry name" value="HAD-SF-IB"/>
    <property type="match status" value="1"/>
</dbReference>
<dbReference type="UniPathway" id="UPA00135">
    <property type="reaction ID" value="UER00198"/>
</dbReference>
<evidence type="ECO:0000256" key="6">
    <source>
        <dbReference type="ARBA" id="ARBA00022723"/>
    </source>
</evidence>
<keyword evidence="9" id="KW-0718">Serine biosynthesis</keyword>
<dbReference type="FunFam" id="3.40.50.1000:FF:000158">
    <property type="entry name" value="Phosphoserine phosphatase SerB"/>
    <property type="match status" value="1"/>
</dbReference>
<dbReference type="GO" id="GO:0005737">
    <property type="term" value="C:cytoplasm"/>
    <property type="evidence" value="ECO:0007669"/>
    <property type="project" value="TreeGrafter"/>
</dbReference>
<dbReference type="AlphaFoldDB" id="A0A080ZP67"/>
<comment type="pathway">
    <text evidence="2">Amino-acid biosynthesis; L-serine biosynthesis; L-serine from 3-phospho-D-glycerate: step 3/3.</text>
</comment>
<dbReference type="PANTHER" id="PTHR43344">
    <property type="entry name" value="PHOSPHOSERINE PHOSPHATASE"/>
    <property type="match status" value="1"/>
</dbReference>
<dbReference type="EMBL" id="ANJA01002642">
    <property type="protein sequence ID" value="ETO68428.1"/>
    <property type="molecule type" value="Genomic_DNA"/>
</dbReference>
<comment type="caution">
    <text evidence="12">The sequence shown here is derived from an EMBL/GenBank/DDBJ whole genome shotgun (WGS) entry which is preliminary data.</text>
</comment>
<name>A0A080ZP67_PHYNI</name>
<evidence type="ECO:0000256" key="8">
    <source>
        <dbReference type="ARBA" id="ARBA00022842"/>
    </source>
</evidence>
<evidence type="ECO:0000313" key="13">
    <source>
        <dbReference type="Proteomes" id="UP000028582"/>
    </source>
</evidence>
<dbReference type="GO" id="GO:0000287">
    <property type="term" value="F:magnesium ion binding"/>
    <property type="evidence" value="ECO:0007669"/>
    <property type="project" value="TreeGrafter"/>
</dbReference>
<evidence type="ECO:0000256" key="7">
    <source>
        <dbReference type="ARBA" id="ARBA00022801"/>
    </source>
</evidence>
<dbReference type="Gene3D" id="3.40.50.1000">
    <property type="entry name" value="HAD superfamily/HAD-like"/>
    <property type="match status" value="1"/>
</dbReference>
<dbReference type="EC" id="3.1.3.3" evidence="4"/>
<evidence type="ECO:0000256" key="11">
    <source>
        <dbReference type="PIRSR" id="PIRSR604469-1"/>
    </source>
</evidence>
<dbReference type="SUPFAM" id="SSF56784">
    <property type="entry name" value="HAD-like"/>
    <property type="match status" value="1"/>
</dbReference>
<sequence length="263" mass="28827">MRELVVVLNMTEHHRTNSSSWRFLVQHHGRALSVLDRFTSSQPETASDIWCSVGAVCFDVDSTVCEDEGIDVLAEHCGAGQAVKEWTTKAMNGNVKFEDALAARLDIIKPSRQDIQDCLKQHPPKFTPGIKKLMATLQDKGIAVFLVSGGFRLMIEPVAEEVGIPLSSIYANTIFFDDDGNYSGFDDAELTSRDGGKAKAIEVIKRIHGFEKIAMVGDGVTDLQARPPADLFVGFGGIVTRDVVKEGADLFVTDFSHLTKLLQ</sequence>
<evidence type="ECO:0000256" key="2">
    <source>
        <dbReference type="ARBA" id="ARBA00005135"/>
    </source>
</evidence>
<feature type="active site" description="Nucleophile" evidence="11">
    <location>
        <position position="59"/>
    </location>
</feature>
<dbReference type="NCBIfam" id="TIGR00338">
    <property type="entry name" value="serB"/>
    <property type="match status" value="1"/>
</dbReference>
<dbReference type="InterPro" id="IPR036412">
    <property type="entry name" value="HAD-like_sf"/>
</dbReference>
<evidence type="ECO:0000256" key="4">
    <source>
        <dbReference type="ARBA" id="ARBA00012640"/>
    </source>
</evidence>
<organism evidence="12 13">
    <name type="scientific">Phytophthora nicotianae P1976</name>
    <dbReference type="NCBI Taxonomy" id="1317066"/>
    <lineage>
        <taxon>Eukaryota</taxon>
        <taxon>Sar</taxon>
        <taxon>Stramenopiles</taxon>
        <taxon>Oomycota</taxon>
        <taxon>Peronosporomycetes</taxon>
        <taxon>Peronosporales</taxon>
        <taxon>Peronosporaceae</taxon>
        <taxon>Phytophthora</taxon>
    </lineage>
</organism>
<keyword evidence="6" id="KW-0479">Metal-binding</keyword>